<name>A0A4C1SAJ2_EUMVA</name>
<accession>A0A4C1SAJ2</accession>
<dbReference type="Pfam" id="PF25298">
    <property type="entry name" value="Baculo_FP_2nd"/>
    <property type="match status" value="1"/>
</dbReference>
<sequence length="103" mass="11517">MSSNLNDISVKVSAENATITELLSKCCEAARKHEYKYVWVKHGTIFCFSNRDGAGFGRWNGGDVPMAVRRELYVSPCRLDTDALSLGSPLINHILIELRIRSC</sequence>
<evidence type="ECO:0000313" key="3">
    <source>
        <dbReference type="Proteomes" id="UP000299102"/>
    </source>
</evidence>
<comment type="caution">
    <text evidence="2">The sequence shown here is derived from an EMBL/GenBank/DDBJ whole genome shotgun (WGS) entry which is preliminary data.</text>
</comment>
<protein>
    <recommendedName>
        <fullName evidence="1">FP protein C-terminal domain-containing protein</fullName>
    </recommendedName>
</protein>
<dbReference type="Proteomes" id="UP000299102">
    <property type="component" value="Unassembled WGS sequence"/>
</dbReference>
<reference evidence="2 3" key="1">
    <citation type="journal article" date="2019" name="Commun. Biol.">
        <title>The bagworm genome reveals a unique fibroin gene that provides high tensile strength.</title>
        <authorList>
            <person name="Kono N."/>
            <person name="Nakamura H."/>
            <person name="Ohtoshi R."/>
            <person name="Tomita M."/>
            <person name="Numata K."/>
            <person name="Arakawa K."/>
        </authorList>
    </citation>
    <scope>NUCLEOTIDE SEQUENCE [LARGE SCALE GENOMIC DNA]</scope>
</reference>
<dbReference type="EMBL" id="BGZK01003252">
    <property type="protein sequence ID" value="GBO99208.1"/>
    <property type="molecule type" value="Genomic_DNA"/>
</dbReference>
<evidence type="ECO:0000259" key="1">
    <source>
        <dbReference type="Pfam" id="PF25298"/>
    </source>
</evidence>
<evidence type="ECO:0000313" key="2">
    <source>
        <dbReference type="EMBL" id="GBO99208.1"/>
    </source>
</evidence>
<dbReference type="InterPro" id="IPR057251">
    <property type="entry name" value="FP_C"/>
</dbReference>
<dbReference type="AlphaFoldDB" id="A0A4C1SAJ2"/>
<dbReference type="OrthoDB" id="7484295at2759"/>
<organism evidence="2 3">
    <name type="scientific">Eumeta variegata</name>
    <name type="common">Bagworm moth</name>
    <name type="synonym">Eumeta japonica</name>
    <dbReference type="NCBI Taxonomy" id="151549"/>
    <lineage>
        <taxon>Eukaryota</taxon>
        <taxon>Metazoa</taxon>
        <taxon>Ecdysozoa</taxon>
        <taxon>Arthropoda</taxon>
        <taxon>Hexapoda</taxon>
        <taxon>Insecta</taxon>
        <taxon>Pterygota</taxon>
        <taxon>Neoptera</taxon>
        <taxon>Endopterygota</taxon>
        <taxon>Lepidoptera</taxon>
        <taxon>Glossata</taxon>
        <taxon>Ditrysia</taxon>
        <taxon>Tineoidea</taxon>
        <taxon>Psychidae</taxon>
        <taxon>Oiketicinae</taxon>
        <taxon>Eumeta</taxon>
    </lineage>
</organism>
<proteinExistence type="predicted"/>
<gene>
    <name evidence="2" type="ORF">EVAR_65914_1</name>
</gene>
<keyword evidence="3" id="KW-1185">Reference proteome</keyword>
<feature type="domain" description="FP protein C-terminal" evidence="1">
    <location>
        <begin position="20"/>
        <end position="47"/>
    </location>
</feature>